<dbReference type="InterPro" id="IPR017946">
    <property type="entry name" value="PLC-like_Pdiesterase_TIM-brl"/>
</dbReference>
<dbReference type="PANTHER" id="PTHR46211">
    <property type="entry name" value="GLYCEROPHOSPHORYL DIESTER PHOSPHODIESTERASE"/>
    <property type="match status" value="1"/>
</dbReference>
<protein>
    <submittedName>
        <fullName evidence="2">Glycerophosphoryl diester phosphodiesterase</fullName>
    </submittedName>
</protein>
<dbReference type="STRING" id="767519.SAMN05216559_1029"/>
<dbReference type="RefSeq" id="WP_089814489.1">
    <property type="nucleotide sequence ID" value="NZ_FOZK01000001.1"/>
</dbReference>
<reference evidence="2 3" key="1">
    <citation type="submission" date="2016-10" db="EMBL/GenBank/DDBJ databases">
        <authorList>
            <person name="de Groot N.N."/>
        </authorList>
    </citation>
    <scope>NUCLEOTIDE SEQUENCE [LARGE SCALE GENOMIC DNA]</scope>
    <source>
        <strain evidence="2 3">CGMCC 1.10457</strain>
    </source>
</reference>
<name>A0A1I6KMH0_9EURY</name>
<sequence>MQVIGHRGCADVYPENTVRAVTRAANFLDAVEVDVRRCGSGELVVFHDETVDRLTDASGRLADMAWAELRELDVLGSGESIPRLETVLAAVPDGVELQIELKETGLAADVREAVRATDCEVSVSSFDEAAIREVADLGWDVSTGLLFESDPLEKLQTAIELGCDAVHPYYDTCLETDVVEAAHEAGLAVVAWKAARRRTEIHVLRSLGVDGVTADRWEIASGLA</sequence>
<dbReference type="PANTHER" id="PTHR46211:SF14">
    <property type="entry name" value="GLYCEROPHOSPHODIESTER PHOSPHODIESTERASE"/>
    <property type="match status" value="1"/>
</dbReference>
<gene>
    <name evidence="2" type="ORF">SAMN05216559_1029</name>
</gene>
<organism evidence="2 3">
    <name type="scientific">Halomicrobium zhouii</name>
    <dbReference type="NCBI Taxonomy" id="767519"/>
    <lineage>
        <taxon>Archaea</taxon>
        <taxon>Methanobacteriati</taxon>
        <taxon>Methanobacteriota</taxon>
        <taxon>Stenosarchaea group</taxon>
        <taxon>Halobacteria</taxon>
        <taxon>Halobacteriales</taxon>
        <taxon>Haloarculaceae</taxon>
        <taxon>Halomicrobium</taxon>
    </lineage>
</organism>
<dbReference type="OrthoDB" id="19020at2157"/>
<proteinExistence type="predicted"/>
<evidence type="ECO:0000313" key="2">
    <source>
        <dbReference type="EMBL" id="SFR92218.1"/>
    </source>
</evidence>
<feature type="domain" description="GP-PDE" evidence="1">
    <location>
        <begin position="1"/>
        <end position="224"/>
    </location>
</feature>
<dbReference type="Pfam" id="PF03009">
    <property type="entry name" value="GDPD"/>
    <property type="match status" value="1"/>
</dbReference>
<dbReference type="GO" id="GO:0008081">
    <property type="term" value="F:phosphoric diester hydrolase activity"/>
    <property type="evidence" value="ECO:0007669"/>
    <property type="project" value="InterPro"/>
</dbReference>
<keyword evidence="3" id="KW-1185">Reference proteome</keyword>
<dbReference type="CDD" id="cd08556">
    <property type="entry name" value="GDPD"/>
    <property type="match status" value="1"/>
</dbReference>
<dbReference type="SUPFAM" id="SSF51695">
    <property type="entry name" value="PLC-like phosphodiesterases"/>
    <property type="match status" value="1"/>
</dbReference>
<dbReference type="Proteomes" id="UP000199062">
    <property type="component" value="Unassembled WGS sequence"/>
</dbReference>
<accession>A0A1I6KMH0</accession>
<dbReference type="InterPro" id="IPR030395">
    <property type="entry name" value="GP_PDE_dom"/>
</dbReference>
<evidence type="ECO:0000313" key="3">
    <source>
        <dbReference type="Proteomes" id="UP000199062"/>
    </source>
</evidence>
<dbReference type="Gene3D" id="3.20.20.190">
    <property type="entry name" value="Phosphatidylinositol (PI) phosphodiesterase"/>
    <property type="match status" value="1"/>
</dbReference>
<dbReference type="PROSITE" id="PS51704">
    <property type="entry name" value="GP_PDE"/>
    <property type="match status" value="1"/>
</dbReference>
<dbReference type="AlphaFoldDB" id="A0A1I6KMH0"/>
<evidence type="ECO:0000259" key="1">
    <source>
        <dbReference type="PROSITE" id="PS51704"/>
    </source>
</evidence>
<dbReference type="EMBL" id="FOZK01000001">
    <property type="protein sequence ID" value="SFR92218.1"/>
    <property type="molecule type" value="Genomic_DNA"/>
</dbReference>
<dbReference type="GO" id="GO:0006629">
    <property type="term" value="P:lipid metabolic process"/>
    <property type="evidence" value="ECO:0007669"/>
    <property type="project" value="InterPro"/>
</dbReference>